<dbReference type="OrthoDB" id="2426273at2759"/>
<reference evidence="1 2" key="1">
    <citation type="journal article" date="2019" name="Nat. Ecol. Evol.">
        <title>Megaphylogeny resolves global patterns of mushroom evolution.</title>
        <authorList>
            <person name="Varga T."/>
            <person name="Krizsan K."/>
            <person name="Foldi C."/>
            <person name="Dima B."/>
            <person name="Sanchez-Garcia M."/>
            <person name="Sanchez-Ramirez S."/>
            <person name="Szollosi G.J."/>
            <person name="Szarkandi J.G."/>
            <person name="Papp V."/>
            <person name="Albert L."/>
            <person name="Andreopoulos W."/>
            <person name="Angelini C."/>
            <person name="Antonin V."/>
            <person name="Barry K.W."/>
            <person name="Bougher N.L."/>
            <person name="Buchanan P."/>
            <person name="Buyck B."/>
            <person name="Bense V."/>
            <person name="Catcheside P."/>
            <person name="Chovatia M."/>
            <person name="Cooper J."/>
            <person name="Damon W."/>
            <person name="Desjardin D."/>
            <person name="Finy P."/>
            <person name="Geml J."/>
            <person name="Haridas S."/>
            <person name="Hughes K."/>
            <person name="Justo A."/>
            <person name="Karasinski D."/>
            <person name="Kautmanova I."/>
            <person name="Kiss B."/>
            <person name="Kocsube S."/>
            <person name="Kotiranta H."/>
            <person name="LaButti K.M."/>
            <person name="Lechner B.E."/>
            <person name="Liimatainen K."/>
            <person name="Lipzen A."/>
            <person name="Lukacs Z."/>
            <person name="Mihaltcheva S."/>
            <person name="Morgado L.N."/>
            <person name="Niskanen T."/>
            <person name="Noordeloos M.E."/>
            <person name="Ohm R.A."/>
            <person name="Ortiz-Santana B."/>
            <person name="Ovrebo C."/>
            <person name="Racz N."/>
            <person name="Riley R."/>
            <person name="Savchenko A."/>
            <person name="Shiryaev A."/>
            <person name="Soop K."/>
            <person name="Spirin V."/>
            <person name="Szebenyi C."/>
            <person name="Tomsovsky M."/>
            <person name="Tulloss R.E."/>
            <person name="Uehling J."/>
            <person name="Grigoriev I.V."/>
            <person name="Vagvolgyi C."/>
            <person name="Papp T."/>
            <person name="Martin F.M."/>
            <person name="Miettinen O."/>
            <person name="Hibbett D.S."/>
            <person name="Nagy L.G."/>
        </authorList>
    </citation>
    <scope>NUCLEOTIDE SEQUENCE [LARGE SCALE GENOMIC DNA]</scope>
    <source>
        <strain evidence="1 2">CBS 962.96</strain>
    </source>
</reference>
<accession>A0A4S8MM37</accession>
<dbReference type="PANTHER" id="PTHR39596">
    <property type="match status" value="1"/>
</dbReference>
<dbReference type="EMBL" id="ML179061">
    <property type="protein sequence ID" value="THV03970.1"/>
    <property type="molecule type" value="Genomic_DNA"/>
</dbReference>
<evidence type="ECO:0000313" key="1">
    <source>
        <dbReference type="EMBL" id="THV03970.1"/>
    </source>
</evidence>
<keyword evidence="2" id="KW-1185">Reference proteome</keyword>
<gene>
    <name evidence="1" type="ORF">K435DRAFT_714955</name>
</gene>
<proteinExistence type="predicted"/>
<dbReference type="AlphaFoldDB" id="A0A4S8MM37"/>
<sequence length="401" mass="45309">MSSTTRMQPFVPDQNQISRPDFIPLKLCYLCTDVPYDYKPGGFRDFPERQGWIIYGESGEPKMSKFTLRDGSDASLKLAEKVALLQAWMFVGVIAEASSIYGLKIDVEDEFISTTKEGRTVVVTALLNGLAERWIQAAAGTQEGLEDRCPRIRALCQYLEPRIFDLRDPDVKIRLFTYDEAEALFSVELAYRVLLLSLTRSGMYDTPSIRPLLKAKFFDHQLRLHLGGSRRMRKQGWCQSEIRLVSRSLNRELPYAFLAATLERHSLDHWECGDFRCNADQINENMYSSAHVDPWCSGSCESVGVDVDALCSILSRDQVPVISVSQNLDVKVVESRSFVAISHGLMDWVTLTRMKSPFASCDGSETTSLHLTEHSSLTLILNPKKHIISGSTHCVYPYTKI</sequence>
<dbReference type="Proteomes" id="UP000297245">
    <property type="component" value="Unassembled WGS sequence"/>
</dbReference>
<name>A0A4S8MM37_DENBC</name>
<dbReference type="PANTHER" id="PTHR39596:SF3">
    <property type="entry name" value="HETEROKARYON INCOMPATIBILITY DOMAIN-CONTAINING PROTEIN"/>
    <property type="match status" value="1"/>
</dbReference>
<organism evidence="1 2">
    <name type="scientific">Dendrothele bispora (strain CBS 962.96)</name>
    <dbReference type="NCBI Taxonomy" id="1314807"/>
    <lineage>
        <taxon>Eukaryota</taxon>
        <taxon>Fungi</taxon>
        <taxon>Dikarya</taxon>
        <taxon>Basidiomycota</taxon>
        <taxon>Agaricomycotina</taxon>
        <taxon>Agaricomycetes</taxon>
        <taxon>Agaricomycetidae</taxon>
        <taxon>Agaricales</taxon>
        <taxon>Agaricales incertae sedis</taxon>
        <taxon>Dendrothele</taxon>
    </lineage>
</organism>
<protein>
    <submittedName>
        <fullName evidence="1">Uncharacterized protein</fullName>
    </submittedName>
</protein>
<evidence type="ECO:0000313" key="2">
    <source>
        <dbReference type="Proteomes" id="UP000297245"/>
    </source>
</evidence>